<comment type="subcellular location">
    <subcellularLocation>
        <location evidence="1">Cell membrane</location>
        <topology evidence="1">Multi-pass membrane protein</topology>
    </subcellularLocation>
</comment>
<reference evidence="11 12" key="1">
    <citation type="submission" date="2022-11" db="EMBL/GenBank/DDBJ databases">
        <title>Minimal conservation of predation-associated metabolite biosynthetic gene clusters underscores biosynthetic potential of Myxococcota including descriptions for ten novel species: Archangium lansinium sp. nov., Myxococcus landrumus sp. nov., Nannocystis bai.</title>
        <authorList>
            <person name="Ahearne A."/>
            <person name="Stevens C."/>
            <person name="Dowd S."/>
        </authorList>
    </citation>
    <scope>NUCLEOTIDE SEQUENCE [LARGE SCALE GENOMIC DNA]</scope>
    <source>
        <strain evidence="11 12">NCWAL01</strain>
    </source>
</reference>
<feature type="transmembrane region" description="Helical" evidence="9">
    <location>
        <begin position="121"/>
        <end position="146"/>
    </location>
</feature>
<evidence type="ECO:0000256" key="8">
    <source>
        <dbReference type="ARBA" id="ARBA00023136"/>
    </source>
</evidence>
<feature type="transmembrane region" description="Helical" evidence="9">
    <location>
        <begin position="377"/>
        <end position="397"/>
    </location>
</feature>
<keyword evidence="7 9" id="KW-1133">Transmembrane helix</keyword>
<evidence type="ECO:0000256" key="1">
    <source>
        <dbReference type="ARBA" id="ARBA00004651"/>
    </source>
</evidence>
<dbReference type="PANTHER" id="PTHR43528:SF8">
    <property type="entry name" value="BLR0239 PROTEIN"/>
    <property type="match status" value="1"/>
</dbReference>
<feature type="transmembrane region" description="Helical" evidence="9">
    <location>
        <begin position="191"/>
        <end position="210"/>
    </location>
</feature>
<feature type="transmembrane region" description="Helical" evidence="9">
    <location>
        <begin position="61"/>
        <end position="83"/>
    </location>
</feature>
<feature type="transmembrane region" description="Helical" evidence="9">
    <location>
        <begin position="311"/>
        <end position="331"/>
    </location>
</feature>
<comment type="caution">
    <text evidence="11">The sequence shown here is derived from an EMBL/GenBank/DDBJ whole genome shotgun (WGS) entry which is preliminary data.</text>
</comment>
<comment type="similarity">
    <text evidence="2">Belongs to the major facilitator superfamily. Metabolite:H+ Symporter (MHS) family (TC 2.A.1.6) family.</text>
</comment>
<evidence type="ECO:0000256" key="6">
    <source>
        <dbReference type="ARBA" id="ARBA00022847"/>
    </source>
</evidence>
<feature type="transmembrane region" description="Helical" evidence="9">
    <location>
        <begin position="90"/>
        <end position="115"/>
    </location>
</feature>
<evidence type="ECO:0000313" key="11">
    <source>
        <dbReference type="EMBL" id="MDC0707125.1"/>
    </source>
</evidence>
<dbReference type="InterPro" id="IPR011701">
    <property type="entry name" value="MFS"/>
</dbReference>
<evidence type="ECO:0000256" key="9">
    <source>
        <dbReference type="SAM" id="Phobius"/>
    </source>
</evidence>
<dbReference type="Pfam" id="PF07690">
    <property type="entry name" value="MFS_1"/>
    <property type="match status" value="1"/>
</dbReference>
<dbReference type="InterPro" id="IPR051084">
    <property type="entry name" value="H+-coupled_symporters"/>
</dbReference>
<dbReference type="PROSITE" id="PS00217">
    <property type="entry name" value="SUGAR_TRANSPORT_2"/>
    <property type="match status" value="1"/>
</dbReference>
<dbReference type="Proteomes" id="UP001221838">
    <property type="component" value="Unassembled WGS sequence"/>
</dbReference>
<protein>
    <submittedName>
        <fullName evidence="11">MFS transporter</fullName>
    </submittedName>
</protein>
<evidence type="ECO:0000256" key="5">
    <source>
        <dbReference type="ARBA" id="ARBA00022692"/>
    </source>
</evidence>
<feature type="transmembrane region" description="Helical" evidence="9">
    <location>
        <begin position="20"/>
        <end position="49"/>
    </location>
</feature>
<keyword evidence="5 9" id="KW-0812">Transmembrane</keyword>
<keyword evidence="8 9" id="KW-0472">Membrane</keyword>
<feature type="domain" description="Major facilitator superfamily (MFS) profile" evidence="10">
    <location>
        <begin position="19"/>
        <end position="425"/>
    </location>
</feature>
<keyword evidence="12" id="KW-1185">Reference proteome</keyword>
<gene>
    <name evidence="11" type="ORF">POL68_01455</name>
</gene>
<evidence type="ECO:0000256" key="3">
    <source>
        <dbReference type="ARBA" id="ARBA00022448"/>
    </source>
</evidence>
<dbReference type="PROSITE" id="PS00216">
    <property type="entry name" value="SUGAR_TRANSPORT_1"/>
    <property type="match status" value="1"/>
</dbReference>
<dbReference type="InterPro" id="IPR020846">
    <property type="entry name" value="MFS_dom"/>
</dbReference>
<proteinExistence type="inferred from homology"/>
<dbReference type="PROSITE" id="PS50850">
    <property type="entry name" value="MFS"/>
    <property type="match status" value="1"/>
</dbReference>
<feature type="transmembrane region" description="Helical" evidence="9">
    <location>
        <begin position="283"/>
        <end position="304"/>
    </location>
</feature>
<dbReference type="SUPFAM" id="SSF103473">
    <property type="entry name" value="MFS general substrate transporter"/>
    <property type="match status" value="1"/>
</dbReference>
<accession>A0ABT5D0C7</accession>
<evidence type="ECO:0000313" key="12">
    <source>
        <dbReference type="Proteomes" id="UP001221838"/>
    </source>
</evidence>
<sequence length="443" mass="46685">MPESQVRALEVDERTRRRAIIAACSGNVFEWYDFTVYALFALSIAKAFFPGSDPTVELVKAFLAFGLGFVVRPLGAVLLGIYGDRSGRKAVLTATIGLMAVGTLIIAVSPTYAAIGVGAPLLLLAGRVLQGFSAGGEVGGAAALLIEHAPDHRRGEYASWLQASMAASNILGALVAFGVTSLLTQEQLDGFGWRLPFVIGLLIAPIGMWIRNTLDETPEFKREAEHRGDAPVRPLRTLVSEFPLRVLKGSSLSILWTVSSYVLVIFMPTYVQRSFGYTPSEAFTASLVGNVAMVAICVLAGIASDRLGRKTVLIAAALWLVVLVHPMIWLVQTQHGLASLIAAQTLLCIGVGCFVGVAPSTLAELFPARVRSTGVSVCYNLAVTLFSGFAPAVLAWLTGRGGVFAPGWYVIIAAVLAAPALVSLKPGLAPGPSISHGVSPSQG</sequence>
<evidence type="ECO:0000256" key="4">
    <source>
        <dbReference type="ARBA" id="ARBA00022475"/>
    </source>
</evidence>
<dbReference type="EMBL" id="JAQNDM010000001">
    <property type="protein sequence ID" value="MDC0707125.1"/>
    <property type="molecule type" value="Genomic_DNA"/>
</dbReference>
<evidence type="ECO:0000256" key="2">
    <source>
        <dbReference type="ARBA" id="ARBA00008240"/>
    </source>
</evidence>
<feature type="transmembrane region" description="Helical" evidence="9">
    <location>
        <begin position="403"/>
        <end position="424"/>
    </location>
</feature>
<evidence type="ECO:0000256" key="7">
    <source>
        <dbReference type="ARBA" id="ARBA00022989"/>
    </source>
</evidence>
<organism evidence="11 12">
    <name type="scientific">Stigmatella ashevillensis</name>
    <dbReference type="NCBI Taxonomy" id="2995309"/>
    <lineage>
        <taxon>Bacteria</taxon>
        <taxon>Pseudomonadati</taxon>
        <taxon>Myxococcota</taxon>
        <taxon>Myxococcia</taxon>
        <taxon>Myxococcales</taxon>
        <taxon>Cystobacterineae</taxon>
        <taxon>Archangiaceae</taxon>
        <taxon>Stigmatella</taxon>
    </lineage>
</organism>
<dbReference type="InterPro" id="IPR036259">
    <property type="entry name" value="MFS_trans_sf"/>
</dbReference>
<name>A0ABT5D0C7_9BACT</name>
<dbReference type="RefSeq" id="WP_272134374.1">
    <property type="nucleotide sequence ID" value="NZ_JAQNDM010000001.1"/>
</dbReference>
<keyword evidence="3" id="KW-0813">Transport</keyword>
<keyword evidence="6" id="KW-0769">Symport</keyword>
<dbReference type="Gene3D" id="1.20.1250.20">
    <property type="entry name" value="MFS general substrate transporter like domains"/>
    <property type="match status" value="2"/>
</dbReference>
<keyword evidence="4" id="KW-1003">Cell membrane</keyword>
<feature type="transmembrane region" description="Helical" evidence="9">
    <location>
        <begin position="337"/>
        <end position="357"/>
    </location>
</feature>
<evidence type="ECO:0000259" key="10">
    <source>
        <dbReference type="PROSITE" id="PS50850"/>
    </source>
</evidence>
<feature type="transmembrane region" description="Helical" evidence="9">
    <location>
        <begin position="158"/>
        <end position="179"/>
    </location>
</feature>
<feature type="transmembrane region" description="Helical" evidence="9">
    <location>
        <begin position="252"/>
        <end position="271"/>
    </location>
</feature>
<dbReference type="PANTHER" id="PTHR43528">
    <property type="entry name" value="ALPHA-KETOGLUTARATE PERMEASE"/>
    <property type="match status" value="1"/>
</dbReference>
<dbReference type="InterPro" id="IPR005829">
    <property type="entry name" value="Sugar_transporter_CS"/>
</dbReference>